<dbReference type="SUPFAM" id="SSF56235">
    <property type="entry name" value="N-terminal nucleophile aminohydrolases (Ntn hydrolases)"/>
    <property type="match status" value="1"/>
</dbReference>
<evidence type="ECO:0000256" key="12">
    <source>
        <dbReference type="SAM" id="SignalP"/>
    </source>
</evidence>
<evidence type="ECO:0000256" key="2">
    <source>
        <dbReference type="ARBA" id="ARBA00001089"/>
    </source>
</evidence>
<dbReference type="Pfam" id="PF01019">
    <property type="entry name" value="G_glu_transpept"/>
    <property type="match status" value="1"/>
</dbReference>
<evidence type="ECO:0000256" key="6">
    <source>
        <dbReference type="ARBA" id="ARBA00023145"/>
    </source>
</evidence>
<dbReference type="Gene3D" id="1.10.246.130">
    <property type="match status" value="1"/>
</dbReference>
<comment type="catalytic activity">
    <reaction evidence="2 11">
        <text>glutathione + H2O = L-cysteinylglycine + L-glutamate</text>
        <dbReference type="Rhea" id="RHEA:28807"/>
        <dbReference type="ChEBI" id="CHEBI:15377"/>
        <dbReference type="ChEBI" id="CHEBI:29985"/>
        <dbReference type="ChEBI" id="CHEBI:57925"/>
        <dbReference type="ChEBI" id="CHEBI:61694"/>
        <dbReference type="EC" id="3.4.19.13"/>
    </reaction>
</comment>
<evidence type="ECO:0000256" key="4">
    <source>
        <dbReference type="ARBA" id="ARBA00022679"/>
    </source>
</evidence>
<evidence type="ECO:0000256" key="5">
    <source>
        <dbReference type="ARBA" id="ARBA00022801"/>
    </source>
</evidence>
<protein>
    <recommendedName>
        <fullName evidence="11">Glutathione hydrolase proenzyme</fullName>
        <ecNumber evidence="11">2.3.2.2</ecNumber>
        <ecNumber evidence="11">3.4.19.13</ecNumber>
    </recommendedName>
    <component>
        <recommendedName>
            <fullName evidence="11">Glutathione hydrolase large chain</fullName>
        </recommendedName>
    </component>
    <component>
        <recommendedName>
            <fullName evidence="11">Glutathione hydrolase small chain</fullName>
        </recommendedName>
    </component>
</protein>
<comment type="caution">
    <text evidence="13">The sequence shown here is derived from an EMBL/GenBank/DDBJ whole genome shotgun (WGS) entry which is preliminary data.</text>
</comment>
<feature type="active site" description="Nucleophile" evidence="9">
    <location>
        <position position="425"/>
    </location>
</feature>
<evidence type="ECO:0000256" key="9">
    <source>
        <dbReference type="PIRSR" id="PIRSR600101-1"/>
    </source>
</evidence>
<dbReference type="EMBL" id="JPXY01000046">
    <property type="protein sequence ID" value="KGQ30618.1"/>
    <property type="molecule type" value="Genomic_DNA"/>
</dbReference>
<dbReference type="Proteomes" id="UP000030418">
    <property type="component" value="Unassembled WGS sequence"/>
</dbReference>
<keyword evidence="14" id="KW-1185">Reference proteome</keyword>
<feature type="binding site" evidence="10">
    <location>
        <position position="149"/>
    </location>
    <ligand>
        <name>L-glutamate</name>
        <dbReference type="ChEBI" id="CHEBI:29985"/>
    </ligand>
</feature>
<organism evidence="13 14">
    <name type="scientific">Gallibacterium genomosp. 2</name>
    <dbReference type="NCBI Taxonomy" id="155517"/>
    <lineage>
        <taxon>Bacteria</taxon>
        <taxon>Pseudomonadati</taxon>
        <taxon>Pseudomonadota</taxon>
        <taxon>Gammaproteobacteria</taxon>
        <taxon>Pasteurellales</taxon>
        <taxon>Pasteurellaceae</taxon>
        <taxon>Gallibacterium</taxon>
    </lineage>
</organism>
<dbReference type="EC" id="2.3.2.2" evidence="11"/>
<dbReference type="InterPro" id="IPR051792">
    <property type="entry name" value="GGT_bact"/>
</dbReference>
<dbReference type="GO" id="GO:0036374">
    <property type="term" value="F:glutathione hydrolase activity"/>
    <property type="evidence" value="ECO:0007669"/>
    <property type="project" value="UniProtKB-UniRule"/>
</dbReference>
<dbReference type="FunFam" id="3.60.20.40:FF:000003">
    <property type="entry name" value="Gamma-glutamyltranspeptidase"/>
    <property type="match status" value="1"/>
</dbReference>
<evidence type="ECO:0000313" key="13">
    <source>
        <dbReference type="EMBL" id="KGQ30618.1"/>
    </source>
</evidence>
<dbReference type="InterPro" id="IPR000101">
    <property type="entry name" value="GGT_peptidase"/>
</dbReference>
<evidence type="ECO:0000256" key="7">
    <source>
        <dbReference type="ARBA" id="ARBA00023315"/>
    </source>
</evidence>
<feature type="binding site" evidence="10">
    <location>
        <position position="518"/>
    </location>
    <ligand>
        <name>L-glutamate</name>
        <dbReference type="ChEBI" id="CHEBI:29985"/>
    </ligand>
</feature>
<dbReference type="GO" id="GO:0006751">
    <property type="term" value="P:glutathione catabolic process"/>
    <property type="evidence" value="ECO:0007669"/>
    <property type="project" value="UniProtKB-UniRule"/>
</dbReference>
<feature type="binding site" evidence="10">
    <location>
        <begin position="443"/>
        <end position="445"/>
    </location>
    <ligand>
        <name>L-glutamate</name>
        <dbReference type="ChEBI" id="CHEBI:29985"/>
    </ligand>
</feature>
<dbReference type="PROSITE" id="PS00462">
    <property type="entry name" value="G_GLU_TRANSPEPTIDASE"/>
    <property type="match status" value="1"/>
</dbReference>
<evidence type="ECO:0000256" key="3">
    <source>
        <dbReference type="ARBA" id="ARBA00009381"/>
    </source>
</evidence>
<comment type="catalytic activity">
    <reaction evidence="8 11">
        <text>an N-terminal (5-L-glutamyl)-[peptide] + an alpha-amino acid = 5-L-glutamyl amino acid + an N-terminal L-alpha-aminoacyl-[peptide]</text>
        <dbReference type="Rhea" id="RHEA:23904"/>
        <dbReference type="Rhea" id="RHEA-COMP:9780"/>
        <dbReference type="Rhea" id="RHEA-COMP:9795"/>
        <dbReference type="ChEBI" id="CHEBI:77644"/>
        <dbReference type="ChEBI" id="CHEBI:78597"/>
        <dbReference type="ChEBI" id="CHEBI:78599"/>
        <dbReference type="ChEBI" id="CHEBI:78608"/>
        <dbReference type="EC" id="2.3.2.2"/>
    </reaction>
</comment>
<evidence type="ECO:0000313" key="14">
    <source>
        <dbReference type="Proteomes" id="UP000030418"/>
    </source>
</evidence>
<evidence type="ECO:0000256" key="11">
    <source>
        <dbReference type="RuleBase" id="RU368036"/>
    </source>
</evidence>
<gene>
    <name evidence="13" type="primary">ggt</name>
    <name evidence="13" type="ORF">P375_10010</name>
</gene>
<dbReference type="RefSeq" id="WP_039136515.1">
    <property type="nucleotide sequence ID" value="NZ_JPXY01000046.1"/>
</dbReference>
<dbReference type="PANTHER" id="PTHR43199">
    <property type="entry name" value="GLUTATHIONE HYDROLASE"/>
    <property type="match status" value="1"/>
</dbReference>
<comment type="similarity">
    <text evidence="3 11">Belongs to the gamma-glutamyltransferase family.</text>
</comment>
<feature type="binding site" evidence="10">
    <location>
        <begin position="496"/>
        <end position="497"/>
    </location>
    <ligand>
        <name>L-glutamate</name>
        <dbReference type="ChEBI" id="CHEBI:29985"/>
    </ligand>
</feature>
<dbReference type="InterPro" id="IPR029055">
    <property type="entry name" value="Ntn_hydrolases_N"/>
</dbReference>
<keyword evidence="11" id="KW-0317">Glutathione biosynthesis</keyword>
<accession>A0A0A2XER6</accession>
<feature type="chain" id="PRO_5001996947" description="Glutathione hydrolase proenzyme" evidence="12">
    <location>
        <begin position="26"/>
        <end position="613"/>
    </location>
</feature>
<comment type="catalytic activity">
    <reaction evidence="1 11">
        <text>an S-substituted glutathione + H2O = an S-substituted L-cysteinylglycine + L-glutamate</text>
        <dbReference type="Rhea" id="RHEA:59468"/>
        <dbReference type="ChEBI" id="CHEBI:15377"/>
        <dbReference type="ChEBI" id="CHEBI:29985"/>
        <dbReference type="ChEBI" id="CHEBI:90779"/>
        <dbReference type="ChEBI" id="CHEBI:143103"/>
        <dbReference type="EC" id="3.4.19.13"/>
    </reaction>
</comment>
<keyword evidence="7 11" id="KW-0012">Acyltransferase</keyword>
<dbReference type="InterPro" id="IPR043137">
    <property type="entry name" value="GGT_ssub_C"/>
</dbReference>
<keyword evidence="4 11" id="KW-0808">Transferase</keyword>
<dbReference type="InterPro" id="IPR055262">
    <property type="entry name" value="GGT_CS"/>
</dbReference>
<comment type="pathway">
    <text evidence="11">Sulfur metabolism; glutathione metabolism.</text>
</comment>
<comment type="PTM">
    <text evidence="11">Cleaved by autocatalysis into a large and a small subunit.</text>
</comment>
<name>A0A0A2XER6_9PAST</name>
<dbReference type="UniPathway" id="UPA00204"/>
<proteinExistence type="inferred from homology"/>
<dbReference type="AlphaFoldDB" id="A0A0A2XER6"/>
<feature type="binding site" evidence="10">
    <location>
        <position position="467"/>
    </location>
    <ligand>
        <name>L-glutamate</name>
        <dbReference type="ChEBI" id="CHEBI:29985"/>
    </ligand>
</feature>
<sequence length="613" mass="66604">MPKSFRNRKKNLFTLLLTLPLVSTAVFSNTAPQPIQSSQQIDSKYSSLEDTSQTTQATKQTIAAALRYDSSKDIFHPVYGTQGIVATEQHLASQVGLQILKEGGNAIDAAVAVGFALAVVLPNAGNIGGGGFMVLHDAKSGENFAIDFREIAPLKAHKNMYLDEKGNVIDGKSLFTHFAVGVPGTVAGMEYALKKWGTMSLEKVIAPAIKLANEGFIISDTLGKTLAIEKDNLAKWESTKAIFFKGEQPLTSGDRLIQKDLAHSLQLIAKQGSQAFYQGEIAEKIVKEMEKYGGLITLEDMKSYRVIERKPVTGNYRGYKIVTMPPPSSGGAHLIQILNILEHYPLEKYGANSAKAITKYAEAMKLAYADRSEYLGDPDFVKIPLNGLISKKYADELVKKIPSDHIVPSKEIKASEPQLYESDQTTHYSIMDKSGNAVAVTYTLNLNFGSGIVAEGTGILLNNEMDDFSSKPGVPNAFGLIGGEANAIAAKKRPLSSMTPTLVMKDNKPFLVTGSPGGARIITTVLQSIVNTIDYKMNVAEAISVPRIHHQWLPDELRIEEGISPDTIHLLQKEGYKVITKASMGRVQIVQSTEDGFFGASDPRNPDGATFAY</sequence>
<reference evidence="13 14" key="1">
    <citation type="submission" date="2014-08" db="EMBL/GenBank/DDBJ databases">
        <title>Chaperone-usher fimbriae in a diverse selection of Gallibacterium genomes.</title>
        <authorList>
            <person name="Kudirkiene E."/>
            <person name="Bager R.J."/>
            <person name="Johnson T.J."/>
            <person name="Bojesen A.M."/>
        </authorList>
    </citation>
    <scope>NUCLEOTIDE SEQUENCE [LARGE SCALE GENOMIC DNA]</scope>
    <source>
        <strain evidence="13 14">CCM5976</strain>
    </source>
</reference>
<keyword evidence="12" id="KW-0732">Signal</keyword>
<evidence type="ECO:0000256" key="1">
    <source>
        <dbReference type="ARBA" id="ARBA00001049"/>
    </source>
</evidence>
<dbReference type="PRINTS" id="PR01210">
    <property type="entry name" value="GGTRANSPTASE"/>
</dbReference>
<dbReference type="NCBIfam" id="TIGR00066">
    <property type="entry name" value="g_glut_trans"/>
    <property type="match status" value="1"/>
</dbReference>
<comment type="subunit">
    <text evidence="11">This enzyme consists of two polypeptide chains, which are synthesized in precursor form from a single polypeptide.</text>
</comment>
<dbReference type="EC" id="3.4.19.13" evidence="11"/>
<keyword evidence="6 11" id="KW-0865">Zymogen</keyword>
<dbReference type="GO" id="GO:0006750">
    <property type="term" value="P:glutathione biosynthetic process"/>
    <property type="evidence" value="ECO:0007669"/>
    <property type="project" value="UniProtKB-KW"/>
</dbReference>
<keyword evidence="5 11" id="KW-0378">Hydrolase</keyword>
<dbReference type="Gene3D" id="3.60.20.40">
    <property type="match status" value="1"/>
</dbReference>
<dbReference type="PANTHER" id="PTHR43199:SF1">
    <property type="entry name" value="GLUTATHIONE HYDROLASE PROENZYME"/>
    <property type="match status" value="1"/>
</dbReference>
<dbReference type="GO" id="GO:0103068">
    <property type="term" value="F:leukotriene C4 gamma-glutamyl transferase activity"/>
    <property type="evidence" value="ECO:0007669"/>
    <property type="project" value="UniProtKB-EC"/>
</dbReference>
<evidence type="ECO:0000256" key="8">
    <source>
        <dbReference type="ARBA" id="ARBA00047417"/>
    </source>
</evidence>
<dbReference type="InterPro" id="IPR043138">
    <property type="entry name" value="GGT_lsub"/>
</dbReference>
<evidence type="ECO:0000256" key="10">
    <source>
        <dbReference type="PIRSR" id="PIRSR600101-2"/>
    </source>
</evidence>
<feature type="signal peptide" evidence="12">
    <location>
        <begin position="1"/>
        <end position="25"/>
    </location>
</feature>